<reference evidence="15 16" key="1">
    <citation type="journal article" date="2013" name="Genome Announc.">
        <title>Draft Genome Sequence of an Alphaproteobacterium, Caenispirillum salinarum AK4(T), Isolated from a Solar Saltern.</title>
        <authorList>
            <person name="Khatri I."/>
            <person name="Singh A."/>
            <person name="Korpole S."/>
            <person name="Pinnaka A.K."/>
            <person name="Subramanian S."/>
        </authorList>
    </citation>
    <scope>NUCLEOTIDE SEQUENCE [LARGE SCALE GENOMIC DNA]</scope>
    <source>
        <strain evidence="15 16">AK4</strain>
    </source>
</reference>
<comment type="caution">
    <text evidence="15">The sequence shown here is derived from an EMBL/GenBank/DDBJ whole genome shotgun (WGS) entry which is preliminary data.</text>
</comment>
<dbReference type="OrthoDB" id="5510711at2"/>
<dbReference type="SUPFAM" id="SSF56645">
    <property type="entry name" value="Acyl-CoA dehydrogenase NM domain-like"/>
    <property type="match status" value="1"/>
</dbReference>
<dbReference type="PATRIC" id="fig|1238182.3.peg.2094"/>
<dbReference type="AlphaFoldDB" id="K9HJB3"/>
<dbReference type="Pfam" id="PF00441">
    <property type="entry name" value="Acyl-CoA_dh_1"/>
    <property type="match status" value="1"/>
</dbReference>
<keyword evidence="4 10" id="KW-0274">FAD</keyword>
<feature type="domain" description="Acetyl-CoA dehydrogenase-like C-terminal" evidence="14">
    <location>
        <begin position="466"/>
        <end position="585"/>
    </location>
</feature>
<protein>
    <recommendedName>
        <fullName evidence="9">3-methylmercaptopropionyl-CoA dehydrogenase</fullName>
        <ecNumber evidence="8">1.3.99.41</ecNumber>
    </recommendedName>
</protein>
<comment type="catalytic activity">
    <reaction evidence="6">
        <text>3-(methylsulfanyl)propanoyl-CoA + oxidized [electron-transfer flavoprotein] + H(+) = 3-(methylsulfanyl)acryloyl-CoA + reduced [electron-transfer flavoprotein]</text>
        <dbReference type="Rhea" id="RHEA:52612"/>
        <dbReference type="Rhea" id="RHEA-COMP:10685"/>
        <dbReference type="Rhea" id="RHEA-COMP:10686"/>
        <dbReference type="ChEBI" id="CHEBI:15378"/>
        <dbReference type="ChEBI" id="CHEBI:57692"/>
        <dbReference type="ChEBI" id="CHEBI:58307"/>
        <dbReference type="ChEBI" id="CHEBI:82815"/>
        <dbReference type="ChEBI" id="CHEBI:84994"/>
        <dbReference type="EC" id="1.3.99.41"/>
    </reaction>
    <physiologicalReaction direction="left-to-right" evidence="6">
        <dbReference type="Rhea" id="RHEA:52613"/>
    </physiologicalReaction>
</comment>
<dbReference type="RefSeq" id="WP_009540540.1">
    <property type="nucleotide sequence ID" value="NZ_ANHY01000008.1"/>
</dbReference>
<dbReference type="Pfam" id="PF02771">
    <property type="entry name" value="Acyl-CoA_dh_N"/>
    <property type="match status" value="1"/>
</dbReference>
<comment type="cofactor">
    <cofactor evidence="1 10">
        <name>FAD</name>
        <dbReference type="ChEBI" id="CHEBI:57692"/>
    </cofactor>
</comment>
<feature type="domain" description="Acyl-CoA dehydrogenase/oxidase C-terminal" evidence="11">
    <location>
        <begin position="283"/>
        <end position="449"/>
    </location>
</feature>
<comment type="function">
    <text evidence="7">Involved in the assimilation of dimethylsulphoniopropionate (DMSP), an important compound in the fixation of carbon in marine phytoplankton, by mediating the conversion of 3-(methylthio)propanoyl-CoA (MMPA-CoA) to 3-(methylthio)acryloyl-CoA (MTA-CoA).</text>
</comment>
<dbReference type="Proteomes" id="UP000009881">
    <property type="component" value="Unassembled WGS sequence"/>
</dbReference>
<dbReference type="Pfam" id="PF02770">
    <property type="entry name" value="Acyl-CoA_dh_M"/>
    <property type="match status" value="1"/>
</dbReference>
<dbReference type="EC" id="1.3.99.41" evidence="8"/>
<evidence type="ECO:0000256" key="5">
    <source>
        <dbReference type="ARBA" id="ARBA00023002"/>
    </source>
</evidence>
<dbReference type="SUPFAM" id="SSF47203">
    <property type="entry name" value="Acyl-CoA dehydrogenase C-terminal domain-like"/>
    <property type="match status" value="1"/>
</dbReference>
<feature type="domain" description="Acyl-CoA oxidase/dehydrogenase middle" evidence="12">
    <location>
        <begin position="161"/>
        <end position="263"/>
    </location>
</feature>
<keyword evidence="16" id="KW-1185">Reference proteome</keyword>
<keyword evidence="5 10" id="KW-0560">Oxidoreductase</keyword>
<name>K9HJB3_9PROT</name>
<evidence type="ECO:0000256" key="7">
    <source>
        <dbReference type="ARBA" id="ARBA00058683"/>
    </source>
</evidence>
<evidence type="ECO:0000256" key="6">
    <source>
        <dbReference type="ARBA" id="ARBA00051388"/>
    </source>
</evidence>
<keyword evidence="3 10" id="KW-0285">Flavoprotein</keyword>
<dbReference type="InterPro" id="IPR013786">
    <property type="entry name" value="AcylCoA_DH/ox_N"/>
</dbReference>
<evidence type="ECO:0000259" key="11">
    <source>
        <dbReference type="Pfam" id="PF00441"/>
    </source>
</evidence>
<dbReference type="PANTHER" id="PTHR42803:SF1">
    <property type="entry name" value="BROAD-SPECIFICITY LINEAR ACYL-COA DEHYDROGENASE FADE5"/>
    <property type="match status" value="1"/>
</dbReference>
<evidence type="ECO:0000256" key="10">
    <source>
        <dbReference type="RuleBase" id="RU362125"/>
    </source>
</evidence>
<proteinExistence type="inferred from homology"/>
<organism evidence="15 16">
    <name type="scientific">Caenispirillum salinarum AK4</name>
    <dbReference type="NCBI Taxonomy" id="1238182"/>
    <lineage>
        <taxon>Bacteria</taxon>
        <taxon>Pseudomonadati</taxon>
        <taxon>Pseudomonadota</taxon>
        <taxon>Alphaproteobacteria</taxon>
        <taxon>Rhodospirillales</taxon>
        <taxon>Novispirillaceae</taxon>
        <taxon>Caenispirillum</taxon>
    </lineage>
</organism>
<dbReference type="GO" id="GO:0050660">
    <property type="term" value="F:flavin adenine dinucleotide binding"/>
    <property type="evidence" value="ECO:0007669"/>
    <property type="project" value="InterPro"/>
</dbReference>
<dbReference type="eggNOG" id="COG1960">
    <property type="taxonomic scope" value="Bacteria"/>
</dbReference>
<dbReference type="Pfam" id="PF12806">
    <property type="entry name" value="Acyl-CoA_dh_C"/>
    <property type="match status" value="1"/>
</dbReference>
<dbReference type="FunFam" id="2.40.110.10:FF:000031">
    <property type="entry name" value="Acyl-CoA dehydrogenase, putative"/>
    <property type="match status" value="1"/>
</dbReference>
<dbReference type="GO" id="GO:0016627">
    <property type="term" value="F:oxidoreductase activity, acting on the CH-CH group of donors"/>
    <property type="evidence" value="ECO:0007669"/>
    <property type="project" value="InterPro"/>
</dbReference>
<dbReference type="Gene3D" id="1.10.540.10">
    <property type="entry name" value="Acyl-CoA dehydrogenase/oxidase, N-terminal domain"/>
    <property type="match status" value="1"/>
</dbReference>
<dbReference type="InterPro" id="IPR025878">
    <property type="entry name" value="Acyl-CoA_dh-like_C_dom"/>
</dbReference>
<dbReference type="EMBL" id="ANHY01000008">
    <property type="protein sequence ID" value="EKV30473.1"/>
    <property type="molecule type" value="Genomic_DNA"/>
</dbReference>
<evidence type="ECO:0000256" key="4">
    <source>
        <dbReference type="ARBA" id="ARBA00022827"/>
    </source>
</evidence>
<dbReference type="PANTHER" id="PTHR42803">
    <property type="entry name" value="ACYL-COA DEHYDROGENASE"/>
    <property type="match status" value="1"/>
</dbReference>
<evidence type="ECO:0000313" key="16">
    <source>
        <dbReference type="Proteomes" id="UP000009881"/>
    </source>
</evidence>
<dbReference type="InterPro" id="IPR009075">
    <property type="entry name" value="AcylCo_DH/oxidase_C"/>
</dbReference>
<accession>K9HJB3</accession>
<dbReference type="InterPro" id="IPR052166">
    <property type="entry name" value="Diverse_Acyl-CoA_DH"/>
</dbReference>
<evidence type="ECO:0000256" key="1">
    <source>
        <dbReference type="ARBA" id="ARBA00001974"/>
    </source>
</evidence>
<evidence type="ECO:0000256" key="8">
    <source>
        <dbReference type="ARBA" id="ARBA00066694"/>
    </source>
</evidence>
<dbReference type="STRING" id="1238182.C882_4432"/>
<dbReference type="InterPro" id="IPR006091">
    <property type="entry name" value="Acyl-CoA_Oxase/DH_mid-dom"/>
</dbReference>
<evidence type="ECO:0000313" key="15">
    <source>
        <dbReference type="EMBL" id="EKV30473.1"/>
    </source>
</evidence>
<evidence type="ECO:0000259" key="14">
    <source>
        <dbReference type="Pfam" id="PF12806"/>
    </source>
</evidence>
<dbReference type="InterPro" id="IPR046373">
    <property type="entry name" value="Acyl-CoA_Oxase/DH_mid-dom_sf"/>
</dbReference>
<sequence>MAEYTAPLKDMSFALKLAGMDDVAALPGYEEASEDLVHAVLEEAGKFAHGVLSPLNWEGDQHGAVLENGVVRTAPGWKDAYKQFAEGGWNGVPFDPEYAGQGLPWTLATACNEMWQSANMSFGLCPMLNQGACEVISHYGTEEQKRTYLEKMVSGEWTGTMNLTEPAAGSDLSQVRTKALRNDDGTYKIIGQKIYITYGDHDMTDNIVHLVLARTPDAPEGVKGISLFIVPKYTVTADGSVGERNDVRCVSLEHKLGIHASPTAVMAYGDDGGATGYLVGEENRGLEYMFMMMNNARLNVGLQGVSIAERAYQKALGYAQERVQSKPVGFKGDKVPTIIAHADVRRMLLTMKAYTEATRALAYYAMAQFDVAERHAEPEVRKAAAERVALLTPVVKAWSTDIGVEVASLGVQVHGGLGFVEETGAAQYYRDARIAPIYEGTNGIQANDLVFRKVARDKGAAAASCIAEMRETVKTAEGDLAYMGEALAEGIDSLQKATDALVGADPVTVAAAAYPYLRLFGTVAGAWMMVKAAVASAKAKAAGEGDPTFHSAKLATARFYITNLLPQHSGHLAAVTAGAGPVMDVTEDEFAVDL</sequence>
<dbReference type="InterPro" id="IPR009100">
    <property type="entry name" value="AcylCoA_DH/oxidase_NM_dom_sf"/>
</dbReference>
<evidence type="ECO:0000256" key="2">
    <source>
        <dbReference type="ARBA" id="ARBA00009347"/>
    </source>
</evidence>
<evidence type="ECO:0000259" key="13">
    <source>
        <dbReference type="Pfam" id="PF02771"/>
    </source>
</evidence>
<evidence type="ECO:0000256" key="9">
    <source>
        <dbReference type="ARBA" id="ARBA00069043"/>
    </source>
</evidence>
<dbReference type="InterPro" id="IPR036250">
    <property type="entry name" value="AcylCo_DH-like_C"/>
</dbReference>
<feature type="domain" description="Acyl-CoA dehydrogenase/oxidase N-terminal" evidence="13">
    <location>
        <begin position="78"/>
        <end position="156"/>
    </location>
</feature>
<dbReference type="Gene3D" id="2.40.110.10">
    <property type="entry name" value="Butyryl-CoA Dehydrogenase, subunit A, domain 2"/>
    <property type="match status" value="1"/>
</dbReference>
<gene>
    <name evidence="15" type="ORF">C882_4432</name>
</gene>
<dbReference type="InterPro" id="IPR037069">
    <property type="entry name" value="AcylCoA_DH/ox_N_sf"/>
</dbReference>
<dbReference type="Gene3D" id="1.20.140.10">
    <property type="entry name" value="Butyryl-CoA Dehydrogenase, subunit A, domain 3"/>
    <property type="match status" value="1"/>
</dbReference>
<comment type="similarity">
    <text evidence="2 10">Belongs to the acyl-CoA dehydrogenase family.</text>
</comment>
<evidence type="ECO:0000256" key="3">
    <source>
        <dbReference type="ARBA" id="ARBA00022630"/>
    </source>
</evidence>
<evidence type="ECO:0000259" key="12">
    <source>
        <dbReference type="Pfam" id="PF02770"/>
    </source>
</evidence>